<comment type="caution">
    <text evidence="2">The sequence shown here is derived from an EMBL/GenBank/DDBJ whole genome shotgun (WGS) entry which is preliminary data.</text>
</comment>
<evidence type="ECO:0000313" key="2">
    <source>
        <dbReference type="EMBL" id="GAH23422.1"/>
    </source>
</evidence>
<dbReference type="PANTHER" id="PTHR39639:SF1">
    <property type="entry name" value="DUF262 DOMAIN-CONTAINING PROTEIN"/>
    <property type="match status" value="1"/>
</dbReference>
<gene>
    <name evidence="2" type="ORF">S03H2_07380</name>
</gene>
<feature type="non-terminal residue" evidence="2">
    <location>
        <position position="1"/>
    </location>
</feature>
<dbReference type="PANTHER" id="PTHR39639">
    <property type="entry name" value="CHROMOSOME 16, WHOLE GENOME SHOTGUN SEQUENCE"/>
    <property type="match status" value="1"/>
</dbReference>
<dbReference type="InterPro" id="IPR004919">
    <property type="entry name" value="GmrSD_N"/>
</dbReference>
<name>X1DTE2_9ZZZZ</name>
<reference evidence="2" key="1">
    <citation type="journal article" date="2014" name="Front. Microbiol.">
        <title>High frequency of phylogenetically diverse reductive dehalogenase-homologous genes in deep subseafloor sedimentary metagenomes.</title>
        <authorList>
            <person name="Kawai M."/>
            <person name="Futagami T."/>
            <person name="Toyoda A."/>
            <person name="Takaki Y."/>
            <person name="Nishi S."/>
            <person name="Hori S."/>
            <person name="Arai W."/>
            <person name="Tsubouchi T."/>
            <person name="Morono Y."/>
            <person name="Uchiyama I."/>
            <person name="Ito T."/>
            <person name="Fujiyama A."/>
            <person name="Inagaki F."/>
            <person name="Takami H."/>
        </authorList>
    </citation>
    <scope>NUCLEOTIDE SEQUENCE</scope>
    <source>
        <strain evidence="2">Expedition CK06-06</strain>
    </source>
</reference>
<organism evidence="2">
    <name type="scientific">marine sediment metagenome</name>
    <dbReference type="NCBI Taxonomy" id="412755"/>
    <lineage>
        <taxon>unclassified sequences</taxon>
        <taxon>metagenomes</taxon>
        <taxon>ecological metagenomes</taxon>
    </lineage>
</organism>
<protein>
    <recommendedName>
        <fullName evidence="1">GmrSD restriction endonucleases N-terminal domain-containing protein</fullName>
    </recommendedName>
</protein>
<dbReference type="Pfam" id="PF03235">
    <property type="entry name" value="GmrSD_N"/>
    <property type="match status" value="1"/>
</dbReference>
<feature type="domain" description="GmrSD restriction endonucleases N-terminal" evidence="1">
    <location>
        <begin position="13"/>
        <end position="119"/>
    </location>
</feature>
<proteinExistence type="predicted"/>
<accession>X1DTE2</accession>
<dbReference type="EMBL" id="BARU01003399">
    <property type="protein sequence ID" value="GAH23422.1"/>
    <property type="molecule type" value="Genomic_DNA"/>
</dbReference>
<sequence length="283" mass="33323">IIFLREQKTDLSRLEPVREVVDGQQRIRALFSFIDPSILKDYKPERDDFTLKSTHNKDLGGKKFVELDTDTKQAILDYIFSVHILPSHVDDREILEIFARMNSTGVKLNPQELRNAFYFGEFKTSMYRLASEQLQRWRDWKLFTEYNIARMDEVEITSEFSILILKGLTSKTHSAITRMYKDKDESFPDRAEIEKRFRMVMDTIDDKIGNSIKYLTFRKETMFYHLFLIMYHLLYGVGSSLESMRPKHISPDRIAKIKLVGERIESKTAPDEVIQSVARRTTT</sequence>
<evidence type="ECO:0000259" key="1">
    <source>
        <dbReference type="Pfam" id="PF03235"/>
    </source>
</evidence>
<dbReference type="AlphaFoldDB" id="X1DTE2"/>